<keyword evidence="1" id="KW-0472">Membrane</keyword>
<keyword evidence="1" id="KW-0812">Transmembrane</keyword>
<feature type="transmembrane region" description="Helical" evidence="1">
    <location>
        <begin position="7"/>
        <end position="27"/>
    </location>
</feature>
<accession>A0ABX5HFZ7</accession>
<organism evidence="2 3">
    <name type="scientific">Escherichia albertii</name>
    <dbReference type="NCBI Taxonomy" id="208962"/>
    <lineage>
        <taxon>Bacteria</taxon>
        <taxon>Pseudomonadati</taxon>
        <taxon>Pseudomonadota</taxon>
        <taxon>Gammaproteobacteria</taxon>
        <taxon>Enterobacterales</taxon>
        <taxon>Enterobacteriaceae</taxon>
        <taxon>Escherichia</taxon>
    </lineage>
</organism>
<dbReference type="Proteomes" id="UP000240382">
    <property type="component" value="Unassembled WGS sequence"/>
</dbReference>
<keyword evidence="3" id="KW-1185">Reference proteome</keyword>
<evidence type="ECO:0000313" key="3">
    <source>
        <dbReference type="Proteomes" id="UP000240382"/>
    </source>
</evidence>
<name>A0ABX5HFZ7_ESCAL</name>
<sequence>MLIKLSPAIVYCIAGLIHFVNFIDLFINKSCVVVFPFSLYHIRTLIHLFIRQLNEKEFIIFGYYCRRNGPQCHWM</sequence>
<keyword evidence="1" id="KW-1133">Transmembrane helix</keyword>
<reference evidence="2 3" key="1">
    <citation type="submission" date="2018-03" db="EMBL/GenBank/DDBJ databases">
        <title>Whole Genome Sequencing of Escherichia coli isolates from wildlife.</title>
        <authorList>
            <person name="Whitehouse C.A."/>
            <person name="Lacher D.W."/>
            <person name="Mammel M.K."/>
            <person name="Barnaba T."/>
            <person name="Lorch J.M."/>
        </authorList>
    </citation>
    <scope>NUCLEOTIDE SEQUENCE [LARGE SCALE GENOMIC DNA]</scope>
    <source>
        <strain evidence="2 3">20507-2</strain>
    </source>
</reference>
<evidence type="ECO:0000256" key="1">
    <source>
        <dbReference type="SAM" id="Phobius"/>
    </source>
</evidence>
<dbReference type="EMBL" id="PYQT01000014">
    <property type="protein sequence ID" value="PSY41313.1"/>
    <property type="molecule type" value="Genomic_DNA"/>
</dbReference>
<gene>
    <name evidence="2" type="ORF">C7B09_13885</name>
</gene>
<evidence type="ECO:0000313" key="2">
    <source>
        <dbReference type="EMBL" id="PSY41313.1"/>
    </source>
</evidence>
<protein>
    <submittedName>
        <fullName evidence="2">Uncharacterized protein</fullName>
    </submittedName>
</protein>
<proteinExistence type="predicted"/>
<comment type="caution">
    <text evidence="2">The sequence shown here is derived from an EMBL/GenBank/DDBJ whole genome shotgun (WGS) entry which is preliminary data.</text>
</comment>